<comment type="caution">
    <text evidence="1">The sequence shown here is derived from an EMBL/GenBank/DDBJ whole genome shotgun (WGS) entry which is preliminary data.</text>
</comment>
<protein>
    <recommendedName>
        <fullName evidence="3">DNA-binding protein</fullName>
    </recommendedName>
</protein>
<reference evidence="1 2" key="1">
    <citation type="submission" date="2020-03" db="EMBL/GenBank/DDBJ databases">
        <title>Draft genome of Streptomyces sp. ventii, isolated from the Axial Seamount in the Pacific Ocean, and resequencing of the two type strains Streptomyces lonarensis strain NCL 716 and Streptomyces bohaiensis strain 11A07.</title>
        <authorList>
            <person name="Loughran R.M."/>
            <person name="Pfannmuller K.M."/>
            <person name="Wasson B.J."/>
            <person name="Deadmond M.C."/>
            <person name="Paddock B.E."/>
            <person name="Koyack M.J."/>
            <person name="Gallegos D.A."/>
            <person name="Mitchell E.A."/>
            <person name="Ushijima B."/>
            <person name="Saw J.H."/>
            <person name="Mcphail K.L."/>
            <person name="Videau P."/>
        </authorList>
    </citation>
    <scope>NUCLEOTIDE SEQUENCE [LARGE SCALE GENOMIC DNA]</scope>
    <source>
        <strain evidence="1 2">11A07</strain>
    </source>
</reference>
<proteinExistence type="predicted"/>
<dbReference type="Proteomes" id="UP000727056">
    <property type="component" value="Unassembled WGS sequence"/>
</dbReference>
<organism evidence="1 2">
    <name type="scientific">Streptomyces bohaiensis</name>
    <dbReference type="NCBI Taxonomy" id="1431344"/>
    <lineage>
        <taxon>Bacteria</taxon>
        <taxon>Bacillati</taxon>
        <taxon>Actinomycetota</taxon>
        <taxon>Actinomycetes</taxon>
        <taxon>Kitasatosporales</taxon>
        <taxon>Streptomycetaceae</taxon>
        <taxon>Streptomyces</taxon>
    </lineage>
</organism>
<accession>A0ABX1C8C2</accession>
<evidence type="ECO:0000313" key="1">
    <source>
        <dbReference type="EMBL" id="NJQ14188.1"/>
    </source>
</evidence>
<dbReference type="RefSeq" id="WP_168087021.1">
    <property type="nucleotide sequence ID" value="NZ_BHZH01000018.1"/>
</dbReference>
<dbReference type="EMBL" id="JAAVJC010000018">
    <property type="protein sequence ID" value="NJQ14188.1"/>
    <property type="molecule type" value="Genomic_DNA"/>
</dbReference>
<evidence type="ECO:0008006" key="3">
    <source>
        <dbReference type="Google" id="ProtNLM"/>
    </source>
</evidence>
<gene>
    <name evidence="1" type="ORF">HCN52_04360</name>
</gene>
<dbReference type="InterPro" id="IPR009061">
    <property type="entry name" value="DNA-bd_dom_put_sf"/>
</dbReference>
<name>A0ABX1C8C2_9ACTN</name>
<sequence length="68" mass="7528">MASTLPAGLVPLLTAQQLQEYYGMSDWTMRQLIKGGMPTEPTGTRSLRFDLERVREWMAARPSATAAA</sequence>
<dbReference type="InterPro" id="IPR036388">
    <property type="entry name" value="WH-like_DNA-bd_sf"/>
</dbReference>
<keyword evidence="2" id="KW-1185">Reference proteome</keyword>
<evidence type="ECO:0000313" key="2">
    <source>
        <dbReference type="Proteomes" id="UP000727056"/>
    </source>
</evidence>
<dbReference type="Gene3D" id="1.10.10.10">
    <property type="entry name" value="Winged helix-like DNA-binding domain superfamily/Winged helix DNA-binding domain"/>
    <property type="match status" value="1"/>
</dbReference>
<dbReference type="SUPFAM" id="SSF46955">
    <property type="entry name" value="Putative DNA-binding domain"/>
    <property type="match status" value="1"/>
</dbReference>